<accession>A0A914L9P2</accession>
<name>A0A914L9P2_MELIC</name>
<protein>
    <submittedName>
        <fullName evidence="2">Candidate secreted effector</fullName>
    </submittedName>
</protein>
<evidence type="ECO:0000313" key="2">
    <source>
        <dbReference type="WBParaSite" id="Minc3s00295g09615"/>
    </source>
</evidence>
<dbReference type="WBParaSite" id="Minc3s00295g09615">
    <property type="protein sequence ID" value="Minc3s00295g09615"/>
    <property type="gene ID" value="Minc3s00295g09615"/>
</dbReference>
<dbReference type="Proteomes" id="UP000887563">
    <property type="component" value="Unplaced"/>
</dbReference>
<reference evidence="2" key="1">
    <citation type="submission" date="2022-11" db="UniProtKB">
        <authorList>
            <consortium name="WormBaseParasite"/>
        </authorList>
    </citation>
    <scope>IDENTIFICATION</scope>
</reference>
<evidence type="ECO:0000313" key="1">
    <source>
        <dbReference type="Proteomes" id="UP000887563"/>
    </source>
</evidence>
<keyword evidence="1" id="KW-1185">Reference proteome</keyword>
<proteinExistence type="predicted"/>
<organism evidence="1 2">
    <name type="scientific">Meloidogyne incognita</name>
    <name type="common">Southern root-knot nematode worm</name>
    <name type="synonym">Oxyuris incognita</name>
    <dbReference type="NCBI Taxonomy" id="6306"/>
    <lineage>
        <taxon>Eukaryota</taxon>
        <taxon>Metazoa</taxon>
        <taxon>Ecdysozoa</taxon>
        <taxon>Nematoda</taxon>
        <taxon>Chromadorea</taxon>
        <taxon>Rhabditida</taxon>
        <taxon>Tylenchina</taxon>
        <taxon>Tylenchomorpha</taxon>
        <taxon>Tylenchoidea</taxon>
        <taxon>Meloidogynidae</taxon>
        <taxon>Meloidogyninae</taxon>
        <taxon>Meloidogyne</taxon>
        <taxon>Meloidogyne incognita group</taxon>
    </lineage>
</organism>
<sequence>MKEKLRMKYQRAVNRVMKNVMFYAEISYVVGSADKNTVQVARQITVMWKKRGTKSVIQILKICVGQILMKLALWRG</sequence>
<dbReference type="AlphaFoldDB" id="A0A914L9P2"/>